<sequence length="53" mass="6253">VTYYKAMWISGHHFRIRKIDEKQKTYDSGISAPFEVECRSHAYDTNTITSTLR</sequence>
<keyword evidence="2" id="KW-1185">Reference proteome</keyword>
<proteinExistence type="predicted"/>
<dbReference type="Proteomes" id="UP000824469">
    <property type="component" value="Unassembled WGS sequence"/>
</dbReference>
<evidence type="ECO:0000313" key="2">
    <source>
        <dbReference type="Proteomes" id="UP000824469"/>
    </source>
</evidence>
<feature type="non-terminal residue" evidence="1">
    <location>
        <position position="1"/>
    </location>
</feature>
<organism evidence="1 2">
    <name type="scientific">Taxus chinensis</name>
    <name type="common">Chinese yew</name>
    <name type="synonym">Taxus wallichiana var. chinensis</name>
    <dbReference type="NCBI Taxonomy" id="29808"/>
    <lineage>
        <taxon>Eukaryota</taxon>
        <taxon>Viridiplantae</taxon>
        <taxon>Streptophyta</taxon>
        <taxon>Embryophyta</taxon>
        <taxon>Tracheophyta</taxon>
        <taxon>Spermatophyta</taxon>
        <taxon>Pinopsida</taxon>
        <taxon>Pinidae</taxon>
        <taxon>Conifers II</taxon>
        <taxon>Cupressales</taxon>
        <taxon>Taxaceae</taxon>
        <taxon>Taxus</taxon>
    </lineage>
</organism>
<accession>A0AA38CFX7</accession>
<evidence type="ECO:0000313" key="1">
    <source>
        <dbReference type="EMBL" id="KAH9296884.1"/>
    </source>
</evidence>
<name>A0AA38CFX7_TAXCH</name>
<dbReference type="AlphaFoldDB" id="A0AA38CFX7"/>
<protein>
    <submittedName>
        <fullName evidence="1">Uncharacterized protein</fullName>
    </submittedName>
</protein>
<reference evidence="1 2" key="1">
    <citation type="journal article" date="2021" name="Nat. Plants">
        <title>The Taxus genome provides insights into paclitaxel biosynthesis.</title>
        <authorList>
            <person name="Xiong X."/>
            <person name="Gou J."/>
            <person name="Liao Q."/>
            <person name="Li Y."/>
            <person name="Zhou Q."/>
            <person name="Bi G."/>
            <person name="Li C."/>
            <person name="Du R."/>
            <person name="Wang X."/>
            <person name="Sun T."/>
            <person name="Guo L."/>
            <person name="Liang H."/>
            <person name="Lu P."/>
            <person name="Wu Y."/>
            <person name="Zhang Z."/>
            <person name="Ro D.K."/>
            <person name="Shang Y."/>
            <person name="Huang S."/>
            <person name="Yan J."/>
        </authorList>
    </citation>
    <scope>NUCLEOTIDE SEQUENCE [LARGE SCALE GENOMIC DNA]</scope>
    <source>
        <strain evidence="1">Ta-2019</strain>
    </source>
</reference>
<comment type="caution">
    <text evidence="1">The sequence shown here is derived from an EMBL/GenBank/DDBJ whole genome shotgun (WGS) entry which is preliminary data.</text>
</comment>
<dbReference type="EMBL" id="JAHRHJ020000010">
    <property type="protein sequence ID" value="KAH9296884.1"/>
    <property type="molecule type" value="Genomic_DNA"/>
</dbReference>
<gene>
    <name evidence="1" type="ORF">KI387_028566</name>
</gene>
<feature type="non-terminal residue" evidence="1">
    <location>
        <position position="53"/>
    </location>
</feature>